<evidence type="ECO:0000313" key="2">
    <source>
        <dbReference type="EMBL" id="EEX51073.1"/>
    </source>
</evidence>
<accession>C9PMN9</accession>
<dbReference type="Proteomes" id="UP000005519">
    <property type="component" value="Unassembled WGS sequence"/>
</dbReference>
<keyword evidence="3" id="KW-1185">Reference proteome</keyword>
<comment type="caution">
    <text evidence="2">The sequence shown here is derived from an EMBL/GenBank/DDBJ whole genome shotgun (WGS) entry which is preliminary data.</text>
</comment>
<evidence type="ECO:0000256" key="1">
    <source>
        <dbReference type="SAM" id="Phobius"/>
    </source>
</evidence>
<evidence type="ECO:0008006" key="4">
    <source>
        <dbReference type="Google" id="ProtNLM"/>
    </source>
</evidence>
<reference evidence="2 3" key="1">
    <citation type="submission" date="2009-10" db="EMBL/GenBank/DDBJ databases">
        <authorList>
            <person name="Muzny D."/>
            <person name="Qin X."/>
            <person name="Deng J."/>
            <person name="Jiang H."/>
            <person name="Liu Y."/>
            <person name="Qu J."/>
            <person name="Song X.-Z."/>
            <person name="Zhang L."/>
            <person name="Thornton R."/>
            <person name="Coyle M."/>
            <person name="Francisco L."/>
            <person name="Jackson L."/>
            <person name="Javaid M."/>
            <person name="Korchina V."/>
            <person name="Kovar C."/>
            <person name="Mata R."/>
            <person name="Mathew T."/>
            <person name="Ngo R."/>
            <person name="Nguyen L."/>
            <person name="Nguyen N."/>
            <person name="Okwuonu G."/>
            <person name="Ongeri F."/>
            <person name="Pham C."/>
            <person name="Simmons D."/>
            <person name="Wilczek-Boney K."/>
            <person name="Hale W."/>
            <person name="Jakkamsetti A."/>
            <person name="Pham P."/>
            <person name="Ruth R."/>
            <person name="San Lucas F."/>
            <person name="Warren J."/>
            <person name="Zhang J."/>
            <person name="Zhao Z."/>
            <person name="Zhou C."/>
            <person name="Zhu D."/>
            <person name="Lee S."/>
            <person name="Bess C."/>
            <person name="Blankenburg K."/>
            <person name="Forbes L."/>
            <person name="Fu Q."/>
            <person name="Gubbala S."/>
            <person name="Hirani K."/>
            <person name="Jayaseelan J.C."/>
            <person name="Lara F."/>
            <person name="Munidasa M."/>
            <person name="Palculict T."/>
            <person name="Patil S."/>
            <person name="Pu L.-L."/>
            <person name="Saada N."/>
            <person name="Tang L."/>
            <person name="Weissenberger G."/>
            <person name="Zhu Y."/>
            <person name="Hemphill L."/>
            <person name="Shang Y."/>
            <person name="Youmans B."/>
            <person name="Ayvaz T."/>
            <person name="Ross M."/>
            <person name="Santibanez J."/>
            <person name="Aqrawi P."/>
            <person name="Gross S."/>
            <person name="Joshi V."/>
            <person name="Fowler G."/>
            <person name="Nazareth L."/>
            <person name="Reid J."/>
            <person name="Worley K."/>
            <person name="Petrosino J."/>
            <person name="Highlander S."/>
            <person name="Gibbs R."/>
        </authorList>
    </citation>
    <scope>NUCLEOTIDE SEQUENCE [LARGE SCALE GENOMIC DNA]</scope>
    <source>
        <strain evidence="2 3">ATCC 43325</strain>
    </source>
</reference>
<name>C9PMN9_9PAST</name>
<evidence type="ECO:0000313" key="3">
    <source>
        <dbReference type="Proteomes" id="UP000005519"/>
    </source>
</evidence>
<sequence>MELVLLFHYLIKNRKMIKYPFSLIQRGIATLAILVILSSVLFALMLFEDDLLRLYSNKAGQRLHYIKQHLQLQQLSKEKAKAFCENLPLDQEGNIYRLSFRTEEKENAITHYTLCHRLALFHTLPKRGINQGDLRKFIHTNYIAEFSALFSKKQVEILTEKSPHFYWFSKQQTECYLTSNFNGVIVAEGDLYLRGKGKVTGAIITAGKLTLDDTINVSYRKASVAYWGQKLSRWKLAEKSWNDFDF</sequence>
<keyword evidence="1" id="KW-0812">Transmembrane</keyword>
<dbReference type="InterPro" id="IPR022543">
    <property type="entry name" value="DUF2572"/>
</dbReference>
<organism evidence="2 3">
    <name type="scientific">Pasteurella dagmatis ATCC 43325</name>
    <dbReference type="NCBI Taxonomy" id="667128"/>
    <lineage>
        <taxon>Bacteria</taxon>
        <taxon>Pseudomonadati</taxon>
        <taxon>Pseudomonadota</taxon>
        <taxon>Gammaproteobacteria</taxon>
        <taxon>Pasteurellales</taxon>
        <taxon>Pasteurellaceae</taxon>
        <taxon>Pasteurella</taxon>
    </lineage>
</organism>
<gene>
    <name evidence="2" type="ORF">HMPREF0621_0263</name>
</gene>
<dbReference type="AlphaFoldDB" id="C9PMN9"/>
<feature type="transmembrane region" description="Helical" evidence="1">
    <location>
        <begin position="23"/>
        <end position="47"/>
    </location>
</feature>
<dbReference type="STRING" id="667128.HMPREF0621_0263"/>
<proteinExistence type="predicted"/>
<dbReference type="Pfam" id="PF10833">
    <property type="entry name" value="DUF2572"/>
    <property type="match status" value="1"/>
</dbReference>
<dbReference type="HOGENOM" id="CLU_1222643_0_0_6"/>
<keyword evidence="1" id="KW-1133">Transmembrane helix</keyword>
<dbReference type="EMBL" id="ACZR01000002">
    <property type="protein sequence ID" value="EEX51073.1"/>
    <property type="molecule type" value="Genomic_DNA"/>
</dbReference>
<protein>
    <recommendedName>
        <fullName evidence="4">DUF2572 family protein</fullName>
    </recommendedName>
</protein>
<keyword evidence="1" id="KW-0472">Membrane</keyword>